<keyword evidence="5" id="KW-1185">Reference proteome</keyword>
<feature type="region of interest" description="Disordered" evidence="1">
    <location>
        <begin position="235"/>
        <end position="256"/>
    </location>
</feature>
<dbReference type="Proteomes" id="UP001589890">
    <property type="component" value="Unassembled WGS sequence"/>
</dbReference>
<protein>
    <submittedName>
        <fullName evidence="4">DUF4129 domain-containing protein</fullName>
    </submittedName>
</protein>
<sequence>MQPNGARRSSALAAAGAVGLAAAAVGLVVLVSSTGSVRPVGESTAVRTPPTTFPTPDNTPTPPVSSPGGKRPEPIDLPEWLTLGLKFILYTLAAVVVASLAYFLVRLLYRFLRQLRLPKVEPDTSEDWERVATERLADAVDQGLSGMNSGRATDAIVACWVALEQAAAGAGVPREAAETPSEFTVRVLALGNVSADSLAELAALYKEARFSAHESSEEDRQRARTALVRLGDELTAAAAPATPAAPAVPATPAGES</sequence>
<keyword evidence="2" id="KW-0472">Membrane</keyword>
<dbReference type="EMBL" id="JBHLTC010000032">
    <property type="protein sequence ID" value="MFC0627399.1"/>
    <property type="molecule type" value="Genomic_DNA"/>
</dbReference>
<organism evidence="4 5">
    <name type="scientific">Kribbella deserti</name>
    <dbReference type="NCBI Taxonomy" id="1926257"/>
    <lineage>
        <taxon>Bacteria</taxon>
        <taxon>Bacillati</taxon>
        <taxon>Actinomycetota</taxon>
        <taxon>Actinomycetes</taxon>
        <taxon>Propionibacteriales</taxon>
        <taxon>Kribbellaceae</taxon>
        <taxon>Kribbella</taxon>
    </lineage>
</organism>
<name>A0ABV6QRZ1_9ACTN</name>
<evidence type="ECO:0000313" key="4">
    <source>
        <dbReference type="EMBL" id="MFC0627399.1"/>
    </source>
</evidence>
<keyword evidence="2" id="KW-1133">Transmembrane helix</keyword>
<dbReference type="Pfam" id="PF13559">
    <property type="entry name" value="DUF4129"/>
    <property type="match status" value="1"/>
</dbReference>
<evidence type="ECO:0000256" key="2">
    <source>
        <dbReference type="SAM" id="Phobius"/>
    </source>
</evidence>
<reference evidence="4 5" key="1">
    <citation type="submission" date="2024-09" db="EMBL/GenBank/DDBJ databases">
        <authorList>
            <person name="Sun Q."/>
            <person name="Mori K."/>
        </authorList>
    </citation>
    <scope>NUCLEOTIDE SEQUENCE [LARGE SCALE GENOMIC DNA]</scope>
    <source>
        <strain evidence="4 5">CGMCC 1.15906</strain>
    </source>
</reference>
<evidence type="ECO:0000256" key="1">
    <source>
        <dbReference type="SAM" id="MobiDB-lite"/>
    </source>
</evidence>
<proteinExistence type="predicted"/>
<dbReference type="InterPro" id="IPR025403">
    <property type="entry name" value="TgpA-like_C"/>
</dbReference>
<feature type="compositionally biased region" description="Pro residues" evidence="1">
    <location>
        <begin position="51"/>
        <end position="65"/>
    </location>
</feature>
<accession>A0ABV6QRZ1</accession>
<feature type="region of interest" description="Disordered" evidence="1">
    <location>
        <begin position="39"/>
        <end position="72"/>
    </location>
</feature>
<evidence type="ECO:0000259" key="3">
    <source>
        <dbReference type="Pfam" id="PF13559"/>
    </source>
</evidence>
<dbReference type="RefSeq" id="WP_380052070.1">
    <property type="nucleotide sequence ID" value="NZ_JBHLTC010000032.1"/>
</dbReference>
<evidence type="ECO:0000313" key="5">
    <source>
        <dbReference type="Proteomes" id="UP001589890"/>
    </source>
</evidence>
<feature type="transmembrane region" description="Helical" evidence="2">
    <location>
        <begin position="87"/>
        <end position="109"/>
    </location>
</feature>
<gene>
    <name evidence="4" type="ORF">ACFFGN_25210</name>
</gene>
<keyword evidence="2" id="KW-0812">Transmembrane</keyword>
<comment type="caution">
    <text evidence="4">The sequence shown here is derived from an EMBL/GenBank/DDBJ whole genome shotgun (WGS) entry which is preliminary data.</text>
</comment>
<feature type="transmembrane region" description="Helical" evidence="2">
    <location>
        <begin position="12"/>
        <end position="31"/>
    </location>
</feature>
<feature type="domain" description="Protein-glutamine gamma-glutamyltransferase-like C-terminal" evidence="3">
    <location>
        <begin position="159"/>
        <end position="227"/>
    </location>
</feature>